<dbReference type="EMBL" id="JBGUAW010000003">
    <property type="protein sequence ID" value="MFA9460399.1"/>
    <property type="molecule type" value="Genomic_DNA"/>
</dbReference>
<feature type="region of interest" description="Disordered" evidence="2">
    <location>
        <begin position="133"/>
        <end position="208"/>
    </location>
</feature>
<proteinExistence type="inferred from homology"/>
<dbReference type="PANTHER" id="PTHR37423">
    <property type="entry name" value="SOLUBLE LYTIC MUREIN TRANSGLYCOSYLASE-RELATED"/>
    <property type="match status" value="1"/>
</dbReference>
<evidence type="ECO:0000256" key="1">
    <source>
        <dbReference type="ARBA" id="ARBA00007734"/>
    </source>
</evidence>
<keyword evidence="5" id="KW-1185">Reference proteome</keyword>
<evidence type="ECO:0000313" key="5">
    <source>
        <dbReference type="Proteomes" id="UP001575181"/>
    </source>
</evidence>
<comment type="similarity">
    <text evidence="1">Belongs to the transglycosylase Slt family.</text>
</comment>
<name>A0ABV4TTD3_9GAMM</name>
<reference evidence="4 5" key="1">
    <citation type="submission" date="2024-08" db="EMBL/GenBank/DDBJ databases">
        <title>Whole-genome sequencing of halo(alkali)philic microorganisms from hypersaline lakes.</title>
        <authorList>
            <person name="Sorokin D.Y."/>
            <person name="Merkel A.Y."/>
            <person name="Messina E."/>
            <person name="Yakimov M."/>
        </authorList>
    </citation>
    <scope>NUCLEOTIDE SEQUENCE [LARGE SCALE GENOMIC DNA]</scope>
    <source>
        <strain evidence="4 5">Cl-TMA</strain>
    </source>
</reference>
<sequence length="328" mass="33655">MSHETGIGQIMTNIPWNPLASALNRASTQTGGAGRGDAGAGFQARLDGLTARGGGVPDGSPLDARLLATLARLVQQRLAYGGMAILSGGQSPGGMGGMGSGGGIFAGLSGWGAAGAPGGRQQAQPARLSEALSRLTGRAAAPESESGGAPGASAAPAAPGSASGASNKSARVDSEEGSDNADAPPERKEGGTVKTAVAPAASEEEEGPYADLIREASDRHDLPEELIRSVIRVESDFQHDAVSSAGAQGLMQLMPETAKDLGVTDPFDPRQNIMGGSRYLKQLLSRYDGDRDMALAAYNWGMGNLERHPERMPDETVRYVHKVNSLLA</sequence>
<dbReference type="RefSeq" id="WP_373655182.1">
    <property type="nucleotide sequence ID" value="NZ_JBGUAW010000003.1"/>
</dbReference>
<dbReference type="InterPro" id="IPR023346">
    <property type="entry name" value="Lysozyme-like_dom_sf"/>
</dbReference>
<evidence type="ECO:0000256" key="2">
    <source>
        <dbReference type="SAM" id="MobiDB-lite"/>
    </source>
</evidence>
<comment type="caution">
    <text evidence="4">The sequence shown here is derived from an EMBL/GenBank/DDBJ whole genome shotgun (WGS) entry which is preliminary data.</text>
</comment>
<accession>A0ABV4TTD3</accession>
<dbReference type="Proteomes" id="UP001575181">
    <property type="component" value="Unassembled WGS sequence"/>
</dbReference>
<feature type="domain" description="Transglycosylase SLT" evidence="3">
    <location>
        <begin position="212"/>
        <end position="308"/>
    </location>
</feature>
<dbReference type="SUPFAM" id="SSF53955">
    <property type="entry name" value="Lysozyme-like"/>
    <property type="match status" value="1"/>
</dbReference>
<dbReference type="InterPro" id="IPR008258">
    <property type="entry name" value="Transglycosylase_SLT_dom_1"/>
</dbReference>
<protein>
    <submittedName>
        <fullName evidence="4">Lytic transglycosylase domain-containing protein</fullName>
    </submittedName>
</protein>
<dbReference type="CDD" id="cd00254">
    <property type="entry name" value="LT-like"/>
    <property type="match status" value="1"/>
</dbReference>
<gene>
    <name evidence="4" type="ORF">ACERLL_06105</name>
</gene>
<evidence type="ECO:0000313" key="4">
    <source>
        <dbReference type="EMBL" id="MFA9460399.1"/>
    </source>
</evidence>
<evidence type="ECO:0000259" key="3">
    <source>
        <dbReference type="Pfam" id="PF01464"/>
    </source>
</evidence>
<organism evidence="4 5">
    <name type="scientific">Thiohalorhabdus methylotrophus</name>
    <dbReference type="NCBI Taxonomy" id="3242694"/>
    <lineage>
        <taxon>Bacteria</taxon>
        <taxon>Pseudomonadati</taxon>
        <taxon>Pseudomonadota</taxon>
        <taxon>Gammaproteobacteria</taxon>
        <taxon>Thiohalorhabdales</taxon>
        <taxon>Thiohalorhabdaceae</taxon>
        <taxon>Thiohalorhabdus</taxon>
    </lineage>
</organism>
<dbReference type="Pfam" id="PF01464">
    <property type="entry name" value="SLT"/>
    <property type="match status" value="1"/>
</dbReference>
<feature type="compositionally biased region" description="Low complexity" evidence="2">
    <location>
        <begin position="139"/>
        <end position="166"/>
    </location>
</feature>
<dbReference type="PANTHER" id="PTHR37423:SF2">
    <property type="entry name" value="MEMBRANE-BOUND LYTIC MUREIN TRANSGLYCOSYLASE C"/>
    <property type="match status" value="1"/>
</dbReference>
<dbReference type="Gene3D" id="1.10.530.10">
    <property type="match status" value="1"/>
</dbReference>